<reference evidence="2" key="1">
    <citation type="submission" date="2021-02" db="EMBL/GenBank/DDBJ databases">
        <authorList>
            <person name="Nowell W R."/>
        </authorList>
    </citation>
    <scope>NUCLEOTIDE SEQUENCE</scope>
</reference>
<dbReference type="EMBL" id="CAJOAZ010027402">
    <property type="protein sequence ID" value="CAF4409477.1"/>
    <property type="molecule type" value="Genomic_DNA"/>
</dbReference>
<evidence type="ECO:0000313" key="3">
    <source>
        <dbReference type="Proteomes" id="UP000663844"/>
    </source>
</evidence>
<feature type="compositionally biased region" description="Polar residues" evidence="1">
    <location>
        <begin position="1"/>
        <end position="13"/>
    </location>
</feature>
<feature type="region of interest" description="Disordered" evidence="1">
    <location>
        <begin position="1"/>
        <end position="44"/>
    </location>
</feature>
<evidence type="ECO:0000313" key="2">
    <source>
        <dbReference type="EMBL" id="CAF4409477.1"/>
    </source>
</evidence>
<organism evidence="2 3">
    <name type="scientific">Adineta steineri</name>
    <dbReference type="NCBI Taxonomy" id="433720"/>
    <lineage>
        <taxon>Eukaryota</taxon>
        <taxon>Metazoa</taxon>
        <taxon>Spiralia</taxon>
        <taxon>Gnathifera</taxon>
        <taxon>Rotifera</taxon>
        <taxon>Eurotatoria</taxon>
        <taxon>Bdelloidea</taxon>
        <taxon>Adinetida</taxon>
        <taxon>Adinetidae</taxon>
        <taxon>Adineta</taxon>
    </lineage>
</organism>
<name>A0A820PS57_9BILA</name>
<dbReference type="AlphaFoldDB" id="A0A820PS57"/>
<evidence type="ECO:0000256" key="1">
    <source>
        <dbReference type="SAM" id="MobiDB-lite"/>
    </source>
</evidence>
<dbReference type="Proteomes" id="UP000663844">
    <property type="component" value="Unassembled WGS sequence"/>
</dbReference>
<feature type="compositionally biased region" description="Basic and acidic residues" evidence="1">
    <location>
        <begin position="25"/>
        <end position="38"/>
    </location>
</feature>
<feature type="non-terminal residue" evidence="2">
    <location>
        <position position="1"/>
    </location>
</feature>
<comment type="caution">
    <text evidence="2">The sequence shown here is derived from an EMBL/GenBank/DDBJ whole genome shotgun (WGS) entry which is preliminary data.</text>
</comment>
<sequence>TIQYENRFLNNNSVRHRTSSTRSNRKQDQNFPEHKHTENTLIVS</sequence>
<proteinExistence type="predicted"/>
<accession>A0A820PS57</accession>
<protein>
    <submittedName>
        <fullName evidence="2">Uncharacterized protein</fullName>
    </submittedName>
</protein>
<gene>
    <name evidence="2" type="ORF">OXD698_LOCUS51944</name>
</gene>